<proteinExistence type="predicted"/>
<gene>
    <name evidence="2" type="ORF">ES332_D04G060100v1</name>
</gene>
<protein>
    <submittedName>
        <fullName evidence="2">Uncharacterized protein</fullName>
    </submittedName>
</protein>
<reference evidence="2 3" key="1">
    <citation type="submission" date="2019-07" db="EMBL/GenBank/DDBJ databases">
        <title>WGS assembly of Gossypium tomentosum.</title>
        <authorList>
            <person name="Chen Z.J."/>
            <person name="Sreedasyam A."/>
            <person name="Ando A."/>
            <person name="Song Q."/>
            <person name="De L."/>
            <person name="Hulse-Kemp A."/>
            <person name="Ding M."/>
            <person name="Ye W."/>
            <person name="Kirkbride R."/>
            <person name="Jenkins J."/>
            <person name="Plott C."/>
            <person name="Lovell J."/>
            <person name="Lin Y.-M."/>
            <person name="Vaughn R."/>
            <person name="Liu B."/>
            <person name="Li W."/>
            <person name="Simpson S."/>
            <person name="Scheffler B."/>
            <person name="Saski C."/>
            <person name="Grover C."/>
            <person name="Hu G."/>
            <person name="Conover J."/>
            <person name="Carlson J."/>
            <person name="Shu S."/>
            <person name="Boston L."/>
            <person name="Williams M."/>
            <person name="Peterson D."/>
            <person name="Mcgee K."/>
            <person name="Jones D."/>
            <person name="Wendel J."/>
            <person name="Stelly D."/>
            <person name="Grimwood J."/>
            <person name="Schmutz J."/>
        </authorList>
    </citation>
    <scope>NUCLEOTIDE SEQUENCE [LARGE SCALE GENOMIC DNA]</scope>
    <source>
        <strain evidence="2">7179.01</strain>
    </source>
</reference>
<dbReference type="AlphaFoldDB" id="A0A5D2LD06"/>
<accession>A0A5D2LD06</accession>
<evidence type="ECO:0000313" key="3">
    <source>
        <dbReference type="Proteomes" id="UP000322667"/>
    </source>
</evidence>
<dbReference type="Proteomes" id="UP000322667">
    <property type="component" value="Chromosome D04"/>
</dbReference>
<evidence type="ECO:0000256" key="1">
    <source>
        <dbReference type="SAM" id="MobiDB-lite"/>
    </source>
</evidence>
<evidence type="ECO:0000313" key="2">
    <source>
        <dbReference type="EMBL" id="TYH76063.1"/>
    </source>
</evidence>
<dbReference type="EMBL" id="CM017626">
    <property type="protein sequence ID" value="TYH76063.1"/>
    <property type="molecule type" value="Genomic_DNA"/>
</dbReference>
<name>A0A5D2LD06_GOSTO</name>
<organism evidence="2 3">
    <name type="scientific">Gossypium tomentosum</name>
    <name type="common">Hawaiian cotton</name>
    <name type="synonym">Gossypium sandvicense</name>
    <dbReference type="NCBI Taxonomy" id="34277"/>
    <lineage>
        <taxon>Eukaryota</taxon>
        <taxon>Viridiplantae</taxon>
        <taxon>Streptophyta</taxon>
        <taxon>Embryophyta</taxon>
        <taxon>Tracheophyta</taxon>
        <taxon>Spermatophyta</taxon>
        <taxon>Magnoliopsida</taxon>
        <taxon>eudicotyledons</taxon>
        <taxon>Gunneridae</taxon>
        <taxon>Pentapetalae</taxon>
        <taxon>rosids</taxon>
        <taxon>malvids</taxon>
        <taxon>Malvales</taxon>
        <taxon>Malvaceae</taxon>
        <taxon>Malvoideae</taxon>
        <taxon>Gossypium</taxon>
    </lineage>
</organism>
<feature type="region of interest" description="Disordered" evidence="1">
    <location>
        <begin position="1"/>
        <end position="30"/>
    </location>
</feature>
<keyword evidence="3" id="KW-1185">Reference proteome</keyword>
<sequence>MKKYKEKKGRGELKNHHKRSKEVCFEVEEI</sequence>